<dbReference type="Proteomes" id="UP001293254">
    <property type="component" value="Unassembled WGS sequence"/>
</dbReference>
<dbReference type="PANTHER" id="PTHR47926">
    <property type="entry name" value="PENTATRICOPEPTIDE REPEAT-CONTAINING PROTEIN"/>
    <property type="match status" value="1"/>
</dbReference>
<sequence length="211" mass="23710">MSSLLLPRTPPPTVAAAPPFLSPRTHIPPHVYKHPAAILLELCTSMKELQQFLPLIIKNGLYNEHLFQTKLVSLFCKFGSLNDAVKVFEPIESKIDPLYHTILKGYAQQSNLDAALKFFCRMKYDGVAQGMEIPIQTSCFLRWTGGFTKLCNPIHPCPSLIELVAKIGGAQLDLIQMQSHLTLQHEIRKSLSLSLVYAIRIILQKKIQHKG</sequence>
<dbReference type="EMBL" id="JACGWO010000012">
    <property type="protein sequence ID" value="KAK4414574.1"/>
    <property type="molecule type" value="Genomic_DNA"/>
</dbReference>
<proteinExistence type="predicted"/>
<reference evidence="2" key="1">
    <citation type="submission" date="2020-06" db="EMBL/GenBank/DDBJ databases">
        <authorList>
            <person name="Li T."/>
            <person name="Hu X."/>
            <person name="Zhang T."/>
            <person name="Song X."/>
            <person name="Zhang H."/>
            <person name="Dai N."/>
            <person name="Sheng W."/>
            <person name="Hou X."/>
            <person name="Wei L."/>
        </authorList>
    </citation>
    <scope>NUCLEOTIDE SEQUENCE</scope>
    <source>
        <strain evidence="2">3651</strain>
        <tissue evidence="2">Leaf</tissue>
    </source>
</reference>
<dbReference type="InterPro" id="IPR011990">
    <property type="entry name" value="TPR-like_helical_dom_sf"/>
</dbReference>
<dbReference type="Pfam" id="PF01535">
    <property type="entry name" value="PPR"/>
    <property type="match status" value="2"/>
</dbReference>
<gene>
    <name evidence="2" type="ORF">Salat_2870400</name>
</gene>
<dbReference type="GO" id="GO:0009451">
    <property type="term" value="P:RNA modification"/>
    <property type="evidence" value="ECO:0007669"/>
    <property type="project" value="InterPro"/>
</dbReference>
<dbReference type="InterPro" id="IPR002885">
    <property type="entry name" value="PPR_rpt"/>
</dbReference>
<dbReference type="Gene3D" id="1.25.40.10">
    <property type="entry name" value="Tetratricopeptide repeat domain"/>
    <property type="match status" value="1"/>
</dbReference>
<protein>
    <submittedName>
        <fullName evidence="2">Pentatricopeptide repeat-containing protein, chloroplastic</fullName>
    </submittedName>
</protein>
<dbReference type="GO" id="GO:0003723">
    <property type="term" value="F:RNA binding"/>
    <property type="evidence" value="ECO:0007669"/>
    <property type="project" value="InterPro"/>
</dbReference>
<organism evidence="2 3">
    <name type="scientific">Sesamum alatum</name>
    <dbReference type="NCBI Taxonomy" id="300844"/>
    <lineage>
        <taxon>Eukaryota</taxon>
        <taxon>Viridiplantae</taxon>
        <taxon>Streptophyta</taxon>
        <taxon>Embryophyta</taxon>
        <taxon>Tracheophyta</taxon>
        <taxon>Spermatophyta</taxon>
        <taxon>Magnoliopsida</taxon>
        <taxon>eudicotyledons</taxon>
        <taxon>Gunneridae</taxon>
        <taxon>Pentapetalae</taxon>
        <taxon>asterids</taxon>
        <taxon>lamiids</taxon>
        <taxon>Lamiales</taxon>
        <taxon>Pedaliaceae</taxon>
        <taxon>Sesamum</taxon>
    </lineage>
</organism>
<reference evidence="2" key="2">
    <citation type="journal article" date="2024" name="Plant">
        <title>Genomic evolution and insights into agronomic trait innovations of Sesamum species.</title>
        <authorList>
            <person name="Miao H."/>
            <person name="Wang L."/>
            <person name="Qu L."/>
            <person name="Liu H."/>
            <person name="Sun Y."/>
            <person name="Le M."/>
            <person name="Wang Q."/>
            <person name="Wei S."/>
            <person name="Zheng Y."/>
            <person name="Lin W."/>
            <person name="Duan Y."/>
            <person name="Cao H."/>
            <person name="Xiong S."/>
            <person name="Wang X."/>
            <person name="Wei L."/>
            <person name="Li C."/>
            <person name="Ma Q."/>
            <person name="Ju M."/>
            <person name="Zhao R."/>
            <person name="Li G."/>
            <person name="Mu C."/>
            <person name="Tian Q."/>
            <person name="Mei H."/>
            <person name="Zhang T."/>
            <person name="Gao T."/>
            <person name="Zhang H."/>
        </authorList>
    </citation>
    <scope>NUCLEOTIDE SEQUENCE</scope>
    <source>
        <strain evidence="2">3651</strain>
    </source>
</reference>
<evidence type="ECO:0000313" key="3">
    <source>
        <dbReference type="Proteomes" id="UP001293254"/>
    </source>
</evidence>
<evidence type="ECO:0000313" key="2">
    <source>
        <dbReference type="EMBL" id="KAK4414574.1"/>
    </source>
</evidence>
<evidence type="ECO:0000256" key="1">
    <source>
        <dbReference type="ARBA" id="ARBA00022737"/>
    </source>
</evidence>
<comment type="caution">
    <text evidence="2">The sequence shown here is derived from an EMBL/GenBank/DDBJ whole genome shotgun (WGS) entry which is preliminary data.</text>
</comment>
<dbReference type="NCBIfam" id="TIGR00756">
    <property type="entry name" value="PPR"/>
    <property type="match status" value="1"/>
</dbReference>
<keyword evidence="1" id="KW-0677">Repeat</keyword>
<dbReference type="AlphaFoldDB" id="A0AAE2CA06"/>
<keyword evidence="3" id="KW-1185">Reference proteome</keyword>
<dbReference type="InterPro" id="IPR046960">
    <property type="entry name" value="PPR_At4g14850-like_plant"/>
</dbReference>
<name>A0AAE2CA06_9LAMI</name>
<accession>A0AAE2CA06</accession>